<dbReference type="Pfam" id="PF00069">
    <property type="entry name" value="Pkinase"/>
    <property type="match status" value="1"/>
</dbReference>
<keyword evidence="2" id="KW-0812">Transmembrane</keyword>
<feature type="region of interest" description="Disordered" evidence="1">
    <location>
        <begin position="648"/>
        <end position="698"/>
    </location>
</feature>
<dbReference type="GO" id="GO:0005524">
    <property type="term" value="F:ATP binding"/>
    <property type="evidence" value="ECO:0007669"/>
    <property type="project" value="InterPro"/>
</dbReference>
<evidence type="ECO:0000313" key="5">
    <source>
        <dbReference type="Proteomes" id="UP000591272"/>
    </source>
</evidence>
<proteinExistence type="predicted"/>
<dbReference type="InterPro" id="IPR036116">
    <property type="entry name" value="FN3_sf"/>
</dbReference>
<evidence type="ECO:0000256" key="2">
    <source>
        <dbReference type="SAM" id="Phobius"/>
    </source>
</evidence>
<evidence type="ECO:0000259" key="3">
    <source>
        <dbReference type="PROSITE" id="PS50011"/>
    </source>
</evidence>
<keyword evidence="2" id="KW-0472">Membrane</keyword>
<dbReference type="RefSeq" id="WP_179837957.1">
    <property type="nucleotide sequence ID" value="NZ_BMRD01000003.1"/>
</dbReference>
<dbReference type="Proteomes" id="UP000591272">
    <property type="component" value="Unassembled WGS sequence"/>
</dbReference>
<gene>
    <name evidence="4" type="ORF">BJ999_007942</name>
</gene>
<feature type="compositionally biased region" description="Pro residues" evidence="1">
    <location>
        <begin position="596"/>
        <end position="608"/>
    </location>
</feature>
<keyword evidence="2" id="KW-1133">Transmembrane helix</keyword>
<accession>A0A7Y9KHK0</accession>
<feature type="transmembrane region" description="Helical" evidence="2">
    <location>
        <begin position="624"/>
        <end position="645"/>
    </location>
</feature>
<feature type="region of interest" description="Disordered" evidence="1">
    <location>
        <begin position="408"/>
        <end position="437"/>
    </location>
</feature>
<sequence length="787" mass="82768">MVTPPNLIVAGHPDLARRLRATGRFPAVFDAASASGLRDLSKSGEVRAPAAFLFAPDFDEDLPEAGVPFLADRLAASGHTVIVHGFFTERGDVFAPAVIATAKPLTLAELLELLGAAQPERASAPAGTTFTWPSDGPPPELRVAGPRAGDSSSLIPGYGGLSIVHRGTGSVTYRAVHEESGAAVAVRVRLDGSETPAEELAALERASRSDHLVSVLESGRATTGQMYTASEYCPGGAHAPEPLPIGDAVGSAVSTGRALQALHDEGLVHGDVRPSRILRGEAGHLLTGAATARGLAAHAAPGVLEPVARERIDPGFAAPEALRGQPQTVQADVYGLAATLWGLLAGHAPFAADGERPSHDAVPRVPRDDVPEWLGNALEKALASEPADRYPTAAAFTEALEEGLRAVPSQDAQLESAPWPPREEAAPEPDPSPVAVPEQQAPFADEEVHFAEPQAPVTSREVPAAEAQAPFADQQAPFMEQQAPFADQQAPFVDQQVHFAEPQAPFTEQPLSFTEPQPPFTEPHPPFANQQPPFADQRTSYAQPSYVHPHTPFAESQVPFAEPLTTFANQQVPFTEPQAPFTEQPVSFTEQPVPFPEQPVPFPEPQRPFAPQQAEPAGSRRRGIALMALVALVLAAVVFSAVSLLTGSGTAERRRADPPPVPVPTSPGPAPTSPAPDSGTQAPTSSPTAVRPENRYSPSQVQIVDSRVSIEISWRDATGGKAAYYVVGGPTGRTPSTMANVPAGTAKAVILALNPSVEYCLTVVAVLDVDRVAYAKPVCTHRGRRAG</sequence>
<feature type="region of interest" description="Disordered" evidence="1">
    <location>
        <begin position="124"/>
        <end position="149"/>
    </location>
</feature>
<keyword evidence="4" id="KW-0418">Kinase</keyword>
<dbReference type="PANTHER" id="PTHR44329">
    <property type="entry name" value="SERINE/THREONINE-PROTEIN KINASE TNNI3K-RELATED"/>
    <property type="match status" value="1"/>
</dbReference>
<dbReference type="GO" id="GO:0004674">
    <property type="term" value="F:protein serine/threonine kinase activity"/>
    <property type="evidence" value="ECO:0007669"/>
    <property type="project" value="UniProtKB-KW"/>
</dbReference>
<evidence type="ECO:0000256" key="1">
    <source>
        <dbReference type="SAM" id="MobiDB-lite"/>
    </source>
</evidence>
<organism evidence="4 5">
    <name type="scientific">Actinomadura citrea</name>
    <dbReference type="NCBI Taxonomy" id="46158"/>
    <lineage>
        <taxon>Bacteria</taxon>
        <taxon>Bacillati</taxon>
        <taxon>Actinomycetota</taxon>
        <taxon>Actinomycetes</taxon>
        <taxon>Streptosporangiales</taxon>
        <taxon>Thermomonosporaceae</taxon>
        <taxon>Actinomadura</taxon>
    </lineage>
</organism>
<feature type="compositionally biased region" description="Pro residues" evidence="1">
    <location>
        <begin position="658"/>
        <end position="674"/>
    </location>
</feature>
<evidence type="ECO:0000313" key="4">
    <source>
        <dbReference type="EMBL" id="NYE17646.1"/>
    </source>
</evidence>
<dbReference type="SUPFAM" id="SSF49265">
    <property type="entry name" value="Fibronectin type III"/>
    <property type="match status" value="1"/>
</dbReference>
<dbReference type="SUPFAM" id="SSF56112">
    <property type="entry name" value="Protein kinase-like (PK-like)"/>
    <property type="match status" value="1"/>
</dbReference>
<dbReference type="SMART" id="SM00220">
    <property type="entry name" value="S_TKc"/>
    <property type="match status" value="1"/>
</dbReference>
<dbReference type="InterPro" id="IPR013783">
    <property type="entry name" value="Ig-like_fold"/>
</dbReference>
<keyword evidence="4" id="KW-0808">Transferase</keyword>
<dbReference type="InterPro" id="IPR051681">
    <property type="entry name" value="Ser/Thr_Kinases-Pseudokinases"/>
</dbReference>
<dbReference type="InterPro" id="IPR000719">
    <property type="entry name" value="Prot_kinase_dom"/>
</dbReference>
<dbReference type="Gene3D" id="1.10.510.10">
    <property type="entry name" value="Transferase(Phosphotransferase) domain 1"/>
    <property type="match status" value="1"/>
</dbReference>
<keyword evidence="4" id="KW-0723">Serine/threonine-protein kinase</keyword>
<comment type="caution">
    <text evidence="4">The sequence shown here is derived from an EMBL/GenBank/DDBJ whole genome shotgun (WGS) entry which is preliminary data.</text>
</comment>
<keyword evidence="5" id="KW-1185">Reference proteome</keyword>
<name>A0A7Y9KHK0_9ACTN</name>
<dbReference type="Gene3D" id="2.60.40.10">
    <property type="entry name" value="Immunoglobulins"/>
    <property type="match status" value="1"/>
</dbReference>
<protein>
    <submittedName>
        <fullName evidence="4">Serine/threonine protein kinase</fullName>
    </submittedName>
</protein>
<dbReference type="EMBL" id="JACCBT010000001">
    <property type="protein sequence ID" value="NYE17646.1"/>
    <property type="molecule type" value="Genomic_DNA"/>
</dbReference>
<dbReference type="PROSITE" id="PS50011">
    <property type="entry name" value="PROTEIN_KINASE_DOM"/>
    <property type="match status" value="1"/>
</dbReference>
<dbReference type="GO" id="GO:0005975">
    <property type="term" value="P:carbohydrate metabolic process"/>
    <property type="evidence" value="ECO:0007669"/>
    <property type="project" value="UniProtKB-ARBA"/>
</dbReference>
<dbReference type="InterPro" id="IPR011009">
    <property type="entry name" value="Kinase-like_dom_sf"/>
</dbReference>
<feature type="domain" description="Protein kinase" evidence="3">
    <location>
        <begin position="158"/>
        <end position="404"/>
    </location>
</feature>
<feature type="region of interest" description="Disordered" evidence="1">
    <location>
        <begin position="596"/>
        <end position="616"/>
    </location>
</feature>
<dbReference type="AlphaFoldDB" id="A0A7Y9KHK0"/>
<reference evidence="4 5" key="1">
    <citation type="submission" date="2020-07" db="EMBL/GenBank/DDBJ databases">
        <title>Sequencing the genomes of 1000 actinobacteria strains.</title>
        <authorList>
            <person name="Klenk H.-P."/>
        </authorList>
    </citation>
    <scope>NUCLEOTIDE SEQUENCE [LARGE SCALE GENOMIC DNA]</scope>
    <source>
        <strain evidence="4 5">DSM 43461</strain>
    </source>
</reference>